<evidence type="ECO:0000256" key="3">
    <source>
        <dbReference type="ARBA" id="ARBA00022692"/>
    </source>
</evidence>
<dbReference type="Pfam" id="PF00001">
    <property type="entry name" value="7tm_1"/>
    <property type="match status" value="1"/>
</dbReference>
<feature type="transmembrane region" description="Helical" evidence="7">
    <location>
        <begin position="64"/>
        <end position="84"/>
    </location>
</feature>
<keyword evidence="5 7" id="KW-0472">Membrane</keyword>
<feature type="transmembrane region" description="Helical" evidence="7">
    <location>
        <begin position="173"/>
        <end position="197"/>
    </location>
</feature>
<dbReference type="InterPro" id="IPR000276">
    <property type="entry name" value="GPCR_Rhodpsn"/>
</dbReference>
<evidence type="ECO:0000259" key="8">
    <source>
        <dbReference type="PROSITE" id="PS50262"/>
    </source>
</evidence>
<dbReference type="GO" id="GO:0005886">
    <property type="term" value="C:plasma membrane"/>
    <property type="evidence" value="ECO:0007669"/>
    <property type="project" value="UniProtKB-SubCell"/>
</dbReference>
<keyword evidence="2" id="KW-1003">Cell membrane</keyword>
<protein>
    <recommendedName>
        <fullName evidence="8">G-protein coupled receptors family 1 profile domain-containing protein</fullName>
    </recommendedName>
</protein>
<dbReference type="PANTHER" id="PTHR24241">
    <property type="entry name" value="NEUROPEPTIDE RECEPTOR-RELATED G-PROTEIN COUPLED RECEPTOR"/>
    <property type="match status" value="1"/>
</dbReference>
<evidence type="ECO:0000256" key="5">
    <source>
        <dbReference type="ARBA" id="ARBA00023136"/>
    </source>
</evidence>
<dbReference type="Proteomes" id="UP000663828">
    <property type="component" value="Unassembled WGS sequence"/>
</dbReference>
<keyword evidence="10" id="KW-1185">Reference proteome</keyword>
<reference evidence="9" key="1">
    <citation type="submission" date="2021-02" db="EMBL/GenBank/DDBJ databases">
        <authorList>
            <person name="Nowell W R."/>
        </authorList>
    </citation>
    <scope>NUCLEOTIDE SEQUENCE</scope>
</reference>
<dbReference type="PROSITE" id="PS50262">
    <property type="entry name" value="G_PROTEIN_RECEP_F1_2"/>
    <property type="match status" value="1"/>
</dbReference>
<keyword evidence="3 7" id="KW-0812">Transmembrane</keyword>
<evidence type="ECO:0000256" key="4">
    <source>
        <dbReference type="ARBA" id="ARBA00022989"/>
    </source>
</evidence>
<evidence type="ECO:0000256" key="6">
    <source>
        <dbReference type="ARBA" id="ARBA00023170"/>
    </source>
</evidence>
<evidence type="ECO:0000256" key="1">
    <source>
        <dbReference type="ARBA" id="ARBA00004651"/>
    </source>
</evidence>
<feature type="transmembrane region" description="Helical" evidence="7">
    <location>
        <begin position="252"/>
        <end position="274"/>
    </location>
</feature>
<organism evidence="9 10">
    <name type="scientific">Adineta ricciae</name>
    <name type="common">Rotifer</name>
    <dbReference type="NCBI Taxonomy" id="249248"/>
    <lineage>
        <taxon>Eukaryota</taxon>
        <taxon>Metazoa</taxon>
        <taxon>Spiralia</taxon>
        <taxon>Gnathifera</taxon>
        <taxon>Rotifera</taxon>
        <taxon>Eurotatoria</taxon>
        <taxon>Bdelloidea</taxon>
        <taxon>Adinetida</taxon>
        <taxon>Adinetidae</taxon>
        <taxon>Adineta</taxon>
    </lineage>
</organism>
<dbReference type="GO" id="GO:0004930">
    <property type="term" value="F:G protein-coupled receptor activity"/>
    <property type="evidence" value="ECO:0007669"/>
    <property type="project" value="InterPro"/>
</dbReference>
<dbReference type="InterPro" id="IPR017452">
    <property type="entry name" value="GPCR_Rhodpsn_7TM"/>
</dbReference>
<comment type="caution">
    <text evidence="9">The sequence shown here is derived from an EMBL/GenBank/DDBJ whole genome shotgun (WGS) entry which is preliminary data.</text>
</comment>
<feature type="domain" description="G-protein coupled receptors family 1 profile" evidence="8">
    <location>
        <begin position="34"/>
        <end position="283"/>
    </location>
</feature>
<comment type="subcellular location">
    <subcellularLocation>
        <location evidence="1">Cell membrane</location>
        <topology evidence="1">Multi-pass membrane protein</topology>
    </subcellularLocation>
</comment>
<keyword evidence="6" id="KW-0675">Receptor</keyword>
<dbReference type="Gene3D" id="1.20.1070.10">
    <property type="entry name" value="Rhodopsin 7-helix transmembrane proteins"/>
    <property type="match status" value="1"/>
</dbReference>
<sequence length="307" mass="35094">MNSSTNTSTIINYSDYYIVCSLSAAFGLLSISVSTLIIAIVQCTKPRLHTVRHLLMSNTCISSTIYCIVQFINYIFLIFLPWIISDVACRWRGYFAYASVTAATYSYLVQAVSRLFFSVYSGRYPWLTTFNAHYVLILTHWLIVLIIPLPALITTDIYFRPGLLCWVPFKHTLHMAYTVVACYVTPIVSIFIIYVVIYRKIRKAKKVPTMILTGTHDKRDLEVLRNIVILLCVYIAGGIPTVLFMITEIDVFYLASIVTFTLTVAIEKICTILLDRDLRPVVKDLIFKTNHIMPYENTCTRMKIGNV</sequence>
<evidence type="ECO:0000313" key="10">
    <source>
        <dbReference type="Proteomes" id="UP000663828"/>
    </source>
</evidence>
<feature type="transmembrane region" description="Helical" evidence="7">
    <location>
        <begin position="96"/>
        <end position="120"/>
    </location>
</feature>
<keyword evidence="4 7" id="KW-1133">Transmembrane helix</keyword>
<evidence type="ECO:0000313" key="9">
    <source>
        <dbReference type="EMBL" id="CAF0779800.1"/>
    </source>
</evidence>
<gene>
    <name evidence="9" type="ORF">XAT740_LOCUS1908</name>
</gene>
<dbReference type="EMBL" id="CAJNOR010000061">
    <property type="protein sequence ID" value="CAF0779800.1"/>
    <property type="molecule type" value="Genomic_DNA"/>
</dbReference>
<proteinExistence type="predicted"/>
<accession>A0A813RBT3</accession>
<evidence type="ECO:0000256" key="7">
    <source>
        <dbReference type="SAM" id="Phobius"/>
    </source>
</evidence>
<feature type="transmembrane region" description="Helical" evidence="7">
    <location>
        <begin position="16"/>
        <end position="43"/>
    </location>
</feature>
<feature type="transmembrane region" description="Helical" evidence="7">
    <location>
        <begin position="227"/>
        <end position="246"/>
    </location>
</feature>
<dbReference type="SUPFAM" id="SSF81321">
    <property type="entry name" value="Family A G protein-coupled receptor-like"/>
    <property type="match status" value="1"/>
</dbReference>
<name>A0A813RBT3_ADIRI</name>
<feature type="transmembrane region" description="Helical" evidence="7">
    <location>
        <begin position="132"/>
        <end position="153"/>
    </location>
</feature>
<dbReference type="AlphaFoldDB" id="A0A813RBT3"/>
<evidence type="ECO:0000256" key="2">
    <source>
        <dbReference type="ARBA" id="ARBA00022475"/>
    </source>
</evidence>